<protein>
    <submittedName>
        <fullName evidence="3">Uncharacterized protein</fullName>
    </submittedName>
</protein>
<evidence type="ECO:0000256" key="2">
    <source>
        <dbReference type="SAM" id="MobiDB-lite"/>
    </source>
</evidence>
<feature type="region of interest" description="Disordered" evidence="2">
    <location>
        <begin position="204"/>
        <end position="229"/>
    </location>
</feature>
<keyword evidence="1" id="KW-0175">Coiled coil</keyword>
<evidence type="ECO:0000256" key="1">
    <source>
        <dbReference type="SAM" id="Coils"/>
    </source>
</evidence>
<feature type="coiled-coil region" evidence="1">
    <location>
        <begin position="617"/>
        <end position="644"/>
    </location>
</feature>
<name>A0A6C0ANW6_9ZZZZ</name>
<proteinExistence type="predicted"/>
<feature type="region of interest" description="Disordered" evidence="2">
    <location>
        <begin position="1"/>
        <end position="44"/>
    </location>
</feature>
<sequence>MSEEENDPTMFQGQPIEEAEALDEGDIDTLAEEQPQNDPAEGESRTIDLNKVLQLGDRVIIDSEKHGFVVGTIYYRSDDLIRVKPDGASNTLIDFPRLYEGDKDEFVEDLGVKAAYILKKRLFPDFLQQQDFRLGQILLAIDENGTETKHTITAINKDEDSLKLKDSTDSEEELKFRHIGIPPDSGIKILKIIGSAKTVQLAEPPVQAVETTEATEETTDAEEADEDDEVLPERRFKIEILGTIKLPKVRAYKEEMGSKMIIPQNIQKSSALNDMIGTLDLDDQKDERMLRQIRIMVETYFQMKQDLIEYNPNGTVKGMKEISPKTLIDLIRLTKNEVPLGKAVLDIKKRLYEDPRRGVAEAGEEEAFESKGVFFKREDRENHQYDMAVSQGVGSSSVVHSSEGESNLVEFYSSEQRLYSTFERPWLSEKEDRPLLDTDEDKTFFRSELPDLTTSNLNGYLKAGPKPSFKDPRPYPALGKLAFGQERALSTTFRKGPNGKQALLAGEDATILFYLLFPQSVAKSLGSIRSGQISLDSGRGVLPPKTMRDLLQALGGIQDDPNPQTIVALGVEGDTLGNIPLKDYLSGLNIPGTGIGDTLPTLQDFGLAQLEFNPDILNLLNSKITIYQRQLKNAIAELREQIQTETIPAALNPMIPLDAPILKDIPMDDAFLADDIEIFRSRNPVLQKSDIALFASIMRVHADYFQAVLGQQPLIMAEQGLALRRSMKLEALKFEELLKARKEEAGIVPIPNLCEHVAALRTIRKIKDEKERYYYLTKFFAKYQGKRREDNWIECKVCQKELLCVHERLLIQAYLNPLDKPALLKRVNLNFSGGVFQGYYICRSCGQPIQQIGYDTNIQFDDEGRPMSGRAELVDKEALTNKEIEIALGVVFNSETEDIAFEGEQLIYYKIVRLLAERVGIFMEKDRYKVVIERVQGYINSLPSREAYAERQEELRLKAADEKRPFKPGNYDALISRNIVCAAAVFVLIEIQTFIPDYEPKFVLPKCVPGFGGYPVGPESDKQGLQYMVCNIGTIGNDEGPWNMTGYQGVKDQEKRFNAIQNQMSLILKDILSGNAIITRDIVKKQIYRDQKAKQEDEEGNAIRDVIPVGFLPELVVEKGLDAASEGANVAAAAAAAAARGDERGVAKAWIQEGHTLAEATANKIKGSLFSEITCCDINITAPGQFWASKTDMPKLPERRITPAISARSQQVHFKPRKEGIEGVEIDKDTTYRLYLKFCFTGDNIGNPHEPGLTNLCARCGFQFPGHPSVVDPGEGRTAVTEAVEDLSVDGCQTLLDVVHRNNEVAAYKIPKLEPMATILEEFAAVEPAPLFMWQARLTETLERLTALGPNPDEGQMVEALGPFSVSIGTAETAVKARVDKKVARLLDTVAAFPWDRFLQVLETYLVVPFRKITSRFSVTQQIGFISTDNNFSSEHMSLLEKVIQNDNGLVTAFMRQNPTPFSLAKINHCLTQISVLLPFKLRVRPNQIPGRNFAFQYIQQALLFGPLAELLDTSIVPPNFESNSSSSSSAAAAVNDNTAVLLTKLINGAFMKFQGEQLGFNDEQLREIIQARNEKELRGILDRKTAMSDEERMVDSLLQARGMGRWAVIRADLYNPNQFDIERQQNAEAGIDEDLYGLNFGELGLGEGGEDGYDHGGGDPEFGGEDE</sequence>
<organism evidence="3">
    <name type="scientific">viral metagenome</name>
    <dbReference type="NCBI Taxonomy" id="1070528"/>
    <lineage>
        <taxon>unclassified sequences</taxon>
        <taxon>metagenomes</taxon>
        <taxon>organismal metagenomes</taxon>
    </lineage>
</organism>
<reference evidence="3" key="1">
    <citation type="journal article" date="2020" name="Nature">
        <title>Giant virus diversity and host interactions through global metagenomics.</title>
        <authorList>
            <person name="Schulz F."/>
            <person name="Roux S."/>
            <person name="Paez-Espino D."/>
            <person name="Jungbluth S."/>
            <person name="Walsh D.A."/>
            <person name="Denef V.J."/>
            <person name="McMahon K.D."/>
            <person name="Konstantinidis K.T."/>
            <person name="Eloe-Fadrosh E.A."/>
            <person name="Kyrpides N.C."/>
            <person name="Woyke T."/>
        </authorList>
    </citation>
    <scope>NUCLEOTIDE SEQUENCE</scope>
    <source>
        <strain evidence="3">GVMAG-S-1101164-72</strain>
    </source>
</reference>
<dbReference type="EMBL" id="MN740758">
    <property type="protein sequence ID" value="QHS81442.1"/>
    <property type="molecule type" value="Genomic_DNA"/>
</dbReference>
<evidence type="ECO:0000313" key="3">
    <source>
        <dbReference type="EMBL" id="QHS81442.1"/>
    </source>
</evidence>
<feature type="compositionally biased region" description="Acidic residues" evidence="2">
    <location>
        <begin position="213"/>
        <end position="229"/>
    </location>
</feature>
<feature type="region of interest" description="Disordered" evidence="2">
    <location>
        <begin position="1647"/>
        <end position="1668"/>
    </location>
</feature>
<feature type="compositionally biased region" description="Acidic residues" evidence="2">
    <location>
        <begin position="17"/>
        <end position="31"/>
    </location>
</feature>
<accession>A0A6C0ANW6</accession>